<proteinExistence type="predicted"/>
<keyword evidence="2" id="KW-1185">Reference proteome</keyword>
<dbReference type="EMBL" id="QHHQ01000006">
    <property type="protein sequence ID" value="RAH98716.1"/>
    <property type="molecule type" value="Genomic_DNA"/>
</dbReference>
<sequence>MGGGDYRGSSQIAAYAPSTPTRAELRPDVGGEVALYLVGKLAEKSGPIGSGVTWRVYRDQPTASGQLPLVEKASGGDLELRLQPGRYVVHASYGRAAVTRTIDLYKPVTSETLVLNAGGLQLAAVLDESNQPVSKDTEFQLYMVADDDRVLLGDIRAGAIARLPAGTYHVVSRYGGINAVRSADVTVDAGKLTRVSLRHSAGKVRLKLVRDTGGEALANTSWTVYSDDGQPIYERVGAHANITLAAGNYEVVAHHRDTEFRRSFTVKSGDESDVVVQATRL</sequence>
<accession>A0A8B2NR46</accession>
<reference evidence="1 2" key="1">
    <citation type="submission" date="2018-05" db="EMBL/GenBank/DDBJ databases">
        <title>Acuticoccus sediminis sp. nov., isolated from deep-sea sediment of Indian Ocean.</title>
        <authorList>
            <person name="Liu X."/>
            <person name="Lai Q."/>
            <person name="Du Y."/>
            <person name="Sun F."/>
            <person name="Zhang X."/>
            <person name="Wang S."/>
            <person name="Shao Z."/>
        </authorList>
    </citation>
    <scope>NUCLEOTIDE SEQUENCE [LARGE SCALE GENOMIC DNA]</scope>
    <source>
        <strain evidence="1 2">PTG4-2</strain>
    </source>
</reference>
<gene>
    <name evidence="1" type="ORF">DLJ53_24035</name>
</gene>
<evidence type="ECO:0000313" key="2">
    <source>
        <dbReference type="Proteomes" id="UP000249590"/>
    </source>
</evidence>
<comment type="caution">
    <text evidence="1">The sequence shown here is derived from an EMBL/GenBank/DDBJ whole genome shotgun (WGS) entry which is preliminary data.</text>
</comment>
<protein>
    <recommendedName>
        <fullName evidence="3">Carboxypeptidase regulatory-like domain-containing protein</fullName>
    </recommendedName>
</protein>
<dbReference type="RefSeq" id="WP_111350008.1">
    <property type="nucleotide sequence ID" value="NZ_JAIWKD010000010.1"/>
</dbReference>
<name>A0A8B2NR46_9HYPH</name>
<evidence type="ECO:0000313" key="1">
    <source>
        <dbReference type="EMBL" id="RAH98716.1"/>
    </source>
</evidence>
<evidence type="ECO:0008006" key="3">
    <source>
        <dbReference type="Google" id="ProtNLM"/>
    </source>
</evidence>
<dbReference type="Proteomes" id="UP000249590">
    <property type="component" value="Unassembled WGS sequence"/>
</dbReference>
<dbReference type="AlphaFoldDB" id="A0A8B2NR46"/>
<organism evidence="1 2">
    <name type="scientific">Acuticoccus sediminis</name>
    <dbReference type="NCBI Taxonomy" id="2184697"/>
    <lineage>
        <taxon>Bacteria</taxon>
        <taxon>Pseudomonadati</taxon>
        <taxon>Pseudomonadota</taxon>
        <taxon>Alphaproteobacteria</taxon>
        <taxon>Hyphomicrobiales</taxon>
        <taxon>Amorphaceae</taxon>
        <taxon>Acuticoccus</taxon>
    </lineage>
</organism>
<dbReference type="OrthoDB" id="9800206at2"/>